<evidence type="ECO:0000256" key="10">
    <source>
        <dbReference type="ARBA" id="ARBA00044501"/>
    </source>
</evidence>
<dbReference type="GO" id="GO:0120547">
    <property type="term" value="F:heme A synthase activity"/>
    <property type="evidence" value="ECO:0007669"/>
    <property type="project" value="UniProtKB-EC"/>
</dbReference>
<dbReference type="GO" id="GO:0006784">
    <property type="term" value="P:heme A biosynthetic process"/>
    <property type="evidence" value="ECO:0007669"/>
    <property type="project" value="InterPro"/>
</dbReference>
<comment type="cofactor">
    <cofactor evidence="1">
        <name>heme b</name>
        <dbReference type="ChEBI" id="CHEBI:60344"/>
    </cofactor>
</comment>
<accession>A0A0F5MP30</accession>
<feature type="transmembrane region" description="Helical" evidence="12">
    <location>
        <begin position="140"/>
        <end position="159"/>
    </location>
</feature>
<dbReference type="GO" id="GO:0016653">
    <property type="term" value="F:oxidoreductase activity, acting on NAD(P)H, heme protein as acceptor"/>
    <property type="evidence" value="ECO:0007669"/>
    <property type="project" value="TreeGrafter"/>
</dbReference>
<keyword evidence="8" id="KW-0350">Heme biosynthesis</keyword>
<evidence type="ECO:0000256" key="9">
    <source>
        <dbReference type="ARBA" id="ARBA00023136"/>
    </source>
</evidence>
<organism evidence="13 14">
    <name type="scientific">Candidatus Arcanibacter lacustris</name>
    <dbReference type="NCBI Taxonomy" id="1607817"/>
    <lineage>
        <taxon>Bacteria</taxon>
        <taxon>Pseudomonadati</taxon>
        <taxon>Pseudomonadota</taxon>
        <taxon>Alphaproteobacteria</taxon>
        <taxon>Rickettsiales</taxon>
        <taxon>Candidatus Arcanibacter</taxon>
    </lineage>
</organism>
<name>A0A0F5MP30_9RICK</name>
<evidence type="ECO:0000256" key="12">
    <source>
        <dbReference type="SAM" id="Phobius"/>
    </source>
</evidence>
<evidence type="ECO:0000256" key="6">
    <source>
        <dbReference type="ARBA" id="ARBA00023002"/>
    </source>
</evidence>
<feature type="non-terminal residue" evidence="13">
    <location>
        <position position="1"/>
    </location>
</feature>
<dbReference type="InterPro" id="IPR003780">
    <property type="entry name" value="COX15/CtaA_fam"/>
</dbReference>
<evidence type="ECO:0008006" key="15">
    <source>
        <dbReference type="Google" id="ProtNLM"/>
    </source>
</evidence>
<evidence type="ECO:0000313" key="13">
    <source>
        <dbReference type="EMBL" id="KKB96314.1"/>
    </source>
</evidence>
<keyword evidence="3 12" id="KW-0812">Transmembrane</keyword>
<feature type="transmembrane region" description="Helical" evidence="12">
    <location>
        <begin position="80"/>
        <end position="98"/>
    </location>
</feature>
<dbReference type="GO" id="GO:0046872">
    <property type="term" value="F:metal ion binding"/>
    <property type="evidence" value="ECO:0007669"/>
    <property type="project" value="UniProtKB-KW"/>
</dbReference>
<keyword evidence="4" id="KW-0479">Metal-binding</keyword>
<evidence type="ECO:0000256" key="3">
    <source>
        <dbReference type="ARBA" id="ARBA00022692"/>
    </source>
</evidence>
<feature type="transmembrane region" description="Helical" evidence="12">
    <location>
        <begin position="274"/>
        <end position="296"/>
    </location>
</feature>
<sequence length="326" mass="37246">LCVVMVILMTIVGGLTRLTGSGLSITEWQVISGILPPLSQESWYEMFDKYRLTPEFININYNMKLEEFKSIFMVEYIHRILGRLTGLILALPFFYFSLKKYFSKTQFFQLLFILLLVGLQGFIGWYMVKSGLVSRTSVSPYRLALHLSMAVIIYGLLLWKALNHNSYNQKQTVNKSIYNHMLLGLVVIFIQIISGAFVAGNDAGLVYNSFPMMDGELIPEGLWSINPWYLNIFENITMVQFNHRLIALIILVILSSLYFRTINQFNIGLTKTSMKIMLLMLFLQGSLGIITLLYQVPIIVASLHQLGALLLFGSMLNILYSCKKDK</sequence>
<evidence type="ECO:0000256" key="4">
    <source>
        <dbReference type="ARBA" id="ARBA00022723"/>
    </source>
</evidence>
<reference evidence="13 14" key="1">
    <citation type="submission" date="2015-02" db="EMBL/GenBank/DDBJ databases">
        <title>Single cell genomics of a rare environmental alphaproteobacterium provides unique insights into Rickettsiaceae evolution.</title>
        <authorList>
            <person name="Martijn J."/>
            <person name="Schulz F."/>
            <person name="Zaremba-Niedzwiedzka K."/>
            <person name="Viklund J."/>
            <person name="Stepanauskas R."/>
            <person name="Andersson S.G.E."/>
            <person name="Horn M."/>
            <person name="Guy L."/>
            <person name="Ettema T.J.G."/>
        </authorList>
    </citation>
    <scope>NUCLEOTIDE SEQUENCE [LARGE SCALE GENOMIC DNA]</scope>
    <source>
        <strain evidence="13 14">SCGC AAA041-L04</strain>
    </source>
</reference>
<keyword evidence="5 12" id="KW-1133">Transmembrane helix</keyword>
<comment type="subcellular location">
    <subcellularLocation>
        <location evidence="2">Membrane</location>
        <topology evidence="2">Multi-pass membrane protein</topology>
    </subcellularLocation>
</comment>
<dbReference type="Pfam" id="PF02628">
    <property type="entry name" value="COX15-CtaA"/>
    <property type="match status" value="1"/>
</dbReference>
<dbReference type="PANTHER" id="PTHR23289">
    <property type="entry name" value="CYTOCHROME C OXIDASE ASSEMBLY PROTEIN COX15"/>
    <property type="match status" value="1"/>
</dbReference>
<dbReference type="AlphaFoldDB" id="A0A0F5MP30"/>
<dbReference type="EMBL" id="JYHA01000092">
    <property type="protein sequence ID" value="KKB96314.1"/>
    <property type="molecule type" value="Genomic_DNA"/>
</dbReference>
<evidence type="ECO:0000256" key="1">
    <source>
        <dbReference type="ARBA" id="ARBA00001970"/>
    </source>
</evidence>
<feature type="transmembrane region" description="Helical" evidence="12">
    <location>
        <begin position="245"/>
        <end position="262"/>
    </location>
</feature>
<keyword evidence="9 12" id="KW-0472">Membrane</keyword>
<feature type="transmembrane region" description="Helical" evidence="12">
    <location>
        <begin position="180"/>
        <end position="200"/>
    </location>
</feature>
<proteinExistence type="inferred from homology"/>
<evidence type="ECO:0000256" key="5">
    <source>
        <dbReference type="ARBA" id="ARBA00022989"/>
    </source>
</evidence>
<comment type="pathway">
    <text evidence="10">Porphyrin-containing compound metabolism; heme A biosynthesis; heme A from heme O: step 1/1.</text>
</comment>
<feature type="transmembrane region" description="Helical" evidence="12">
    <location>
        <begin position="110"/>
        <end position="128"/>
    </location>
</feature>
<dbReference type="PATRIC" id="fig|1607817.3.peg.603"/>
<dbReference type="HAMAP" id="MF_01665">
    <property type="entry name" value="HemeA_synth_type2"/>
    <property type="match status" value="1"/>
</dbReference>
<protein>
    <recommendedName>
        <fullName evidence="15">Heme A synthase</fullName>
    </recommendedName>
</protein>
<dbReference type="PANTHER" id="PTHR23289:SF2">
    <property type="entry name" value="CYTOCHROME C OXIDASE ASSEMBLY PROTEIN COX15 HOMOLOG"/>
    <property type="match status" value="1"/>
</dbReference>
<evidence type="ECO:0000313" key="14">
    <source>
        <dbReference type="Proteomes" id="UP000033358"/>
    </source>
</evidence>
<dbReference type="GO" id="GO:0016020">
    <property type="term" value="C:membrane"/>
    <property type="evidence" value="ECO:0007669"/>
    <property type="project" value="UniProtKB-SubCell"/>
</dbReference>
<feature type="transmembrane region" description="Helical" evidence="12">
    <location>
        <begin position="302"/>
        <end position="320"/>
    </location>
</feature>
<evidence type="ECO:0000256" key="7">
    <source>
        <dbReference type="ARBA" id="ARBA00023004"/>
    </source>
</evidence>
<dbReference type="Proteomes" id="UP000033358">
    <property type="component" value="Unassembled WGS sequence"/>
</dbReference>
<keyword evidence="14" id="KW-1185">Reference proteome</keyword>
<keyword evidence="7" id="KW-0408">Iron</keyword>
<dbReference type="InterPro" id="IPR023754">
    <property type="entry name" value="HemeA_Synthase_type2"/>
</dbReference>
<evidence type="ECO:0000256" key="2">
    <source>
        <dbReference type="ARBA" id="ARBA00004141"/>
    </source>
</evidence>
<evidence type="ECO:0000256" key="8">
    <source>
        <dbReference type="ARBA" id="ARBA00023133"/>
    </source>
</evidence>
<keyword evidence="6" id="KW-0560">Oxidoreductase</keyword>
<comment type="caution">
    <text evidence="13">The sequence shown here is derived from an EMBL/GenBank/DDBJ whole genome shotgun (WGS) entry which is preliminary data.</text>
</comment>
<evidence type="ECO:0000256" key="11">
    <source>
        <dbReference type="ARBA" id="ARBA00048044"/>
    </source>
</evidence>
<comment type="catalytic activity">
    <reaction evidence="11">
        <text>Fe(II)-heme o + 2 A + H2O = Fe(II)-heme a + 2 AH2</text>
        <dbReference type="Rhea" id="RHEA:63388"/>
        <dbReference type="ChEBI" id="CHEBI:13193"/>
        <dbReference type="ChEBI" id="CHEBI:15377"/>
        <dbReference type="ChEBI" id="CHEBI:17499"/>
        <dbReference type="ChEBI" id="CHEBI:60530"/>
        <dbReference type="ChEBI" id="CHEBI:61715"/>
        <dbReference type="EC" id="1.17.99.9"/>
    </reaction>
    <physiologicalReaction direction="left-to-right" evidence="11">
        <dbReference type="Rhea" id="RHEA:63389"/>
    </physiologicalReaction>
</comment>
<gene>
    <name evidence="13" type="ORF">SZ25_00603</name>
</gene>